<name>A0A928ZWP9_LEPEC</name>
<keyword evidence="1" id="KW-0812">Transmembrane</keyword>
<keyword evidence="1" id="KW-1133">Transmembrane helix</keyword>
<comment type="caution">
    <text evidence="2">The sequence shown here is derived from an EMBL/GenBank/DDBJ whole genome shotgun (WGS) entry which is preliminary data.</text>
</comment>
<feature type="transmembrane region" description="Helical" evidence="1">
    <location>
        <begin position="26"/>
        <end position="46"/>
    </location>
</feature>
<dbReference type="RefSeq" id="WP_193994794.1">
    <property type="nucleotide sequence ID" value="NZ_JADEXP010000209.1"/>
</dbReference>
<organism evidence="2 3">
    <name type="scientific">Leptolyngbya cf. ectocarpi LEGE 11479</name>
    <dbReference type="NCBI Taxonomy" id="1828722"/>
    <lineage>
        <taxon>Bacteria</taxon>
        <taxon>Bacillati</taxon>
        <taxon>Cyanobacteriota</taxon>
        <taxon>Cyanophyceae</taxon>
        <taxon>Leptolyngbyales</taxon>
        <taxon>Leptolyngbyaceae</taxon>
        <taxon>Leptolyngbya group</taxon>
        <taxon>Leptolyngbya</taxon>
    </lineage>
</organism>
<evidence type="ECO:0000313" key="3">
    <source>
        <dbReference type="Proteomes" id="UP000615026"/>
    </source>
</evidence>
<evidence type="ECO:0000313" key="2">
    <source>
        <dbReference type="EMBL" id="MBE9068869.1"/>
    </source>
</evidence>
<dbReference type="Proteomes" id="UP000615026">
    <property type="component" value="Unassembled WGS sequence"/>
</dbReference>
<reference evidence="2" key="1">
    <citation type="submission" date="2020-10" db="EMBL/GenBank/DDBJ databases">
        <authorList>
            <person name="Castelo-Branco R."/>
            <person name="Eusebio N."/>
            <person name="Adriana R."/>
            <person name="Vieira A."/>
            <person name="Brugerolle De Fraissinette N."/>
            <person name="Rezende De Castro R."/>
            <person name="Schneider M.P."/>
            <person name="Vasconcelos V."/>
            <person name="Leao P.N."/>
        </authorList>
    </citation>
    <scope>NUCLEOTIDE SEQUENCE</scope>
    <source>
        <strain evidence="2">LEGE 11479</strain>
    </source>
</reference>
<dbReference type="EMBL" id="JADEXP010000209">
    <property type="protein sequence ID" value="MBE9068869.1"/>
    <property type="molecule type" value="Genomic_DNA"/>
</dbReference>
<sequence length="250" mass="28669">MSHPVIELNPLVAQAPSPVVQPKNPWLYTSIGLAVLLLILGVVSQLQFAQVRKKLKFEAYKNKELQKRVKLALTTISKMEKNPDLVHSRDFNLDYLRMRMEEKHFHASVVNQLKVKVKQRITLALRPQQAQQGVVGIASSKPRAVDQIFDVEYQTIQDDQKKKRVLFRIQIKLVKLPTQATSITVQEIIDCIENFLSPERDEKFWQPTLLGRLATMHWDQKAKPTPLLVLEQTSEGVNVTFRSTSNRVAL</sequence>
<keyword evidence="3" id="KW-1185">Reference proteome</keyword>
<keyword evidence="1" id="KW-0472">Membrane</keyword>
<accession>A0A928ZWP9</accession>
<proteinExistence type="predicted"/>
<protein>
    <submittedName>
        <fullName evidence="2">Uncharacterized protein</fullName>
    </submittedName>
</protein>
<evidence type="ECO:0000256" key="1">
    <source>
        <dbReference type="SAM" id="Phobius"/>
    </source>
</evidence>
<dbReference type="AlphaFoldDB" id="A0A928ZWP9"/>
<gene>
    <name evidence="2" type="ORF">IQ260_19685</name>
</gene>